<evidence type="ECO:0000259" key="2">
    <source>
        <dbReference type="Pfam" id="PF03372"/>
    </source>
</evidence>
<dbReference type="InterPro" id="IPR050410">
    <property type="entry name" value="CCR4/nocturin_mRNA_transcr"/>
</dbReference>
<sequence length="543" mass="59507">MFAGMSNSPLAISRPFSPVDERESSQSPPCNEMNSRGLVLFQPTDDRIEGTHAPEGASSPPAHRTTLQERREKLIGGSLLSLCVETLQDDCNGTDVQENAGSTFFRGWSRNDLSNMFGSPVSSAAVKVVSYNILAQRLVSTERYPHCPLFALAEDYRCGLTEKELCEVSPDIIMLQEISVDVFEKHGSLGANLRGKHGFDGNHIVITDALGRPRHRSDDTHIDGTHGSAPDESQSLLSRTASPLPSEFGESCCQLGGVDAPGRSEMEGVATFFLKDRFELLEVVPIRFNEIAEADATLTKRERCRLQRTSHNVALITVLRDLTKPHVKYVICNLHLAWSRTECQLWQMHHILSFMEQIKEKHEVGVDKGHSPVAVVLGGDFNSDPRSPPALYALTGQPPVDSDVVTAWRLPCEVHGARSPLTRASRSEVGASRSGSPLEAAECRVEEEQCNGCIDSAVNHSLSLSDAYQSYRERHPRRVSSVNPSNNGEGKVLDHIFIDGQHLVCTDVLRLSCHTKLPTQNCPSDHCPVGAIIAPLNAATQRG</sequence>
<dbReference type="PANTHER" id="PTHR12121:SF37">
    <property type="entry name" value="2',5'-PHOSPHODIESTERASE 12"/>
    <property type="match status" value="1"/>
</dbReference>
<reference evidence="3" key="1">
    <citation type="journal article" date="2012" name="Proc. Natl. Acad. Sci. U.S.A.">
        <title>Antigenic diversity is generated by distinct evolutionary mechanisms in African trypanosome species.</title>
        <authorList>
            <person name="Jackson A.P."/>
            <person name="Berry A."/>
            <person name="Aslett M."/>
            <person name="Allison H.C."/>
            <person name="Burton P."/>
            <person name="Vavrova-Anderson J."/>
            <person name="Brown R."/>
            <person name="Browne H."/>
            <person name="Corton N."/>
            <person name="Hauser H."/>
            <person name="Gamble J."/>
            <person name="Gilderthorp R."/>
            <person name="Marcello L."/>
            <person name="McQuillan J."/>
            <person name="Otto T.D."/>
            <person name="Quail M.A."/>
            <person name="Sanders M.J."/>
            <person name="van Tonder A."/>
            <person name="Ginger M.L."/>
            <person name="Field M.C."/>
            <person name="Barry J.D."/>
            <person name="Hertz-Fowler C."/>
            <person name="Berriman M."/>
        </authorList>
    </citation>
    <scope>NUCLEOTIDE SEQUENCE</scope>
    <source>
        <strain evidence="3">IL3000</strain>
    </source>
</reference>
<dbReference type="PANTHER" id="PTHR12121">
    <property type="entry name" value="CARBON CATABOLITE REPRESSOR PROTEIN 4"/>
    <property type="match status" value="1"/>
</dbReference>
<organism evidence="3">
    <name type="scientific">Trypanosoma congolense (strain IL3000)</name>
    <dbReference type="NCBI Taxonomy" id="1068625"/>
    <lineage>
        <taxon>Eukaryota</taxon>
        <taxon>Discoba</taxon>
        <taxon>Euglenozoa</taxon>
        <taxon>Kinetoplastea</taxon>
        <taxon>Metakinetoplastina</taxon>
        <taxon>Trypanosomatida</taxon>
        <taxon>Trypanosomatidae</taxon>
        <taxon>Trypanosoma</taxon>
        <taxon>Nannomonas</taxon>
    </lineage>
</organism>
<accession>G0V161</accession>
<dbReference type="GO" id="GO:0005739">
    <property type="term" value="C:mitochondrion"/>
    <property type="evidence" value="ECO:0007669"/>
    <property type="project" value="TreeGrafter"/>
</dbReference>
<evidence type="ECO:0000313" key="3">
    <source>
        <dbReference type="EMBL" id="CCC95382.1"/>
    </source>
</evidence>
<dbReference type="InterPro" id="IPR036691">
    <property type="entry name" value="Endo/exonu/phosph_ase_sf"/>
</dbReference>
<protein>
    <submittedName>
        <fullName evidence="3">Uncharacterized protein TCIL3000_11_8300</fullName>
    </submittedName>
</protein>
<evidence type="ECO:0000256" key="1">
    <source>
        <dbReference type="SAM" id="MobiDB-lite"/>
    </source>
</evidence>
<feature type="region of interest" description="Disordered" evidence="1">
    <location>
        <begin position="213"/>
        <end position="247"/>
    </location>
</feature>
<dbReference type="VEuPathDB" id="TriTrypDB:TcIL3000.11.8300"/>
<gene>
    <name evidence="3" type="ORF">TCIL3000_11_8300</name>
</gene>
<dbReference type="EMBL" id="HE575324">
    <property type="protein sequence ID" value="CCC95382.1"/>
    <property type="molecule type" value="Genomic_DNA"/>
</dbReference>
<proteinExistence type="predicted"/>
<dbReference type="GO" id="GO:0000175">
    <property type="term" value="F:3'-5'-RNA exonuclease activity"/>
    <property type="evidence" value="ECO:0007669"/>
    <property type="project" value="TreeGrafter"/>
</dbReference>
<dbReference type="SUPFAM" id="SSF56219">
    <property type="entry name" value="DNase I-like"/>
    <property type="match status" value="1"/>
</dbReference>
<name>G0V161_TRYCI</name>
<feature type="region of interest" description="Disordered" evidence="1">
    <location>
        <begin position="1"/>
        <end position="36"/>
    </location>
</feature>
<feature type="compositionally biased region" description="Polar residues" evidence="1">
    <location>
        <begin position="25"/>
        <end position="34"/>
    </location>
</feature>
<dbReference type="InterPro" id="IPR005135">
    <property type="entry name" value="Endo/exonuclease/phosphatase"/>
</dbReference>
<feature type="domain" description="Endonuclease/exonuclease/phosphatase" evidence="2">
    <location>
        <begin position="168"/>
        <end position="526"/>
    </location>
</feature>
<dbReference type="Pfam" id="PF03372">
    <property type="entry name" value="Exo_endo_phos"/>
    <property type="match status" value="1"/>
</dbReference>
<feature type="compositionally biased region" description="Polar residues" evidence="1">
    <location>
        <begin position="231"/>
        <end position="243"/>
    </location>
</feature>
<dbReference type="Gene3D" id="3.60.10.10">
    <property type="entry name" value="Endonuclease/exonuclease/phosphatase"/>
    <property type="match status" value="1"/>
</dbReference>
<dbReference type="GO" id="GO:0000288">
    <property type="term" value="P:nuclear-transcribed mRNA catabolic process, deadenylation-dependent decay"/>
    <property type="evidence" value="ECO:0007669"/>
    <property type="project" value="TreeGrafter"/>
</dbReference>
<feature type="compositionally biased region" description="Polar residues" evidence="1">
    <location>
        <begin position="1"/>
        <end position="10"/>
    </location>
</feature>
<dbReference type="AlphaFoldDB" id="G0V161"/>